<name>A0A699U1X0_TANCI</name>
<proteinExistence type="predicted"/>
<reference evidence="1" key="1">
    <citation type="journal article" date="2019" name="Sci. Rep.">
        <title>Draft genome of Tanacetum cinerariifolium, the natural source of mosquito coil.</title>
        <authorList>
            <person name="Yamashiro T."/>
            <person name="Shiraishi A."/>
            <person name="Satake H."/>
            <person name="Nakayama K."/>
        </authorList>
    </citation>
    <scope>NUCLEOTIDE SEQUENCE</scope>
</reference>
<keyword evidence="1" id="KW-0695">RNA-directed DNA polymerase</keyword>
<keyword evidence="1" id="KW-0548">Nucleotidyltransferase</keyword>
<sequence>MGSSRFTPLTRTPKEILAAEAGKFQPSPPMVTPVEKRSSNKFCDFYNDKGHSTDECMQLKKQIEELVQAGKLSHLIKEIKHERDQSNVGKKETPAKDKPMTIYMIQSWQRMTRQKVTQSFERVREITFSSLATSSGTEGPLVIEAEIGGHMIHCMYVDEGSSTEVLYEHCFNRLRPEVKNQMVPTTTSLTGFSGE</sequence>
<protein>
    <submittedName>
        <fullName evidence="1">Reverse transcriptase domain-containing protein</fullName>
    </submittedName>
</protein>
<dbReference type="AlphaFoldDB" id="A0A699U1X0"/>
<gene>
    <name evidence="1" type="ORF">Tci_888160</name>
</gene>
<dbReference type="EMBL" id="BKCJ011291612">
    <property type="protein sequence ID" value="GFD16191.1"/>
    <property type="molecule type" value="Genomic_DNA"/>
</dbReference>
<feature type="non-terminal residue" evidence="1">
    <location>
        <position position="195"/>
    </location>
</feature>
<keyword evidence="1" id="KW-0808">Transferase</keyword>
<dbReference type="GO" id="GO:0003964">
    <property type="term" value="F:RNA-directed DNA polymerase activity"/>
    <property type="evidence" value="ECO:0007669"/>
    <property type="project" value="UniProtKB-KW"/>
</dbReference>
<accession>A0A699U1X0</accession>
<comment type="caution">
    <text evidence="1">The sequence shown here is derived from an EMBL/GenBank/DDBJ whole genome shotgun (WGS) entry which is preliminary data.</text>
</comment>
<organism evidence="1">
    <name type="scientific">Tanacetum cinerariifolium</name>
    <name type="common">Dalmatian daisy</name>
    <name type="synonym">Chrysanthemum cinerariifolium</name>
    <dbReference type="NCBI Taxonomy" id="118510"/>
    <lineage>
        <taxon>Eukaryota</taxon>
        <taxon>Viridiplantae</taxon>
        <taxon>Streptophyta</taxon>
        <taxon>Embryophyta</taxon>
        <taxon>Tracheophyta</taxon>
        <taxon>Spermatophyta</taxon>
        <taxon>Magnoliopsida</taxon>
        <taxon>eudicotyledons</taxon>
        <taxon>Gunneridae</taxon>
        <taxon>Pentapetalae</taxon>
        <taxon>asterids</taxon>
        <taxon>campanulids</taxon>
        <taxon>Asterales</taxon>
        <taxon>Asteraceae</taxon>
        <taxon>Asteroideae</taxon>
        <taxon>Anthemideae</taxon>
        <taxon>Anthemidinae</taxon>
        <taxon>Tanacetum</taxon>
    </lineage>
</organism>
<evidence type="ECO:0000313" key="1">
    <source>
        <dbReference type="EMBL" id="GFD16191.1"/>
    </source>
</evidence>